<gene>
    <name evidence="3" type="primary">42</name>
    <name evidence="3" type="ORF">PBI_DISMAS_42</name>
</gene>
<keyword evidence="4" id="KW-1185">Reference proteome</keyword>
<sequence>MTDTPQTLEAFGAGYLRVRQLLADVGDAQWRAGKSPVPKEDTTERSRGMTSDPTPSIVVDARRLALRVAVIEAEQALARAAQTLQAAERHLNDAFEKWQG</sequence>
<evidence type="ECO:0000313" key="3">
    <source>
        <dbReference type="EMBL" id="AUG84839.1"/>
    </source>
</evidence>
<evidence type="ECO:0000256" key="1">
    <source>
        <dbReference type="SAM" id="Coils"/>
    </source>
</evidence>
<dbReference type="RefSeq" id="YP_009622103.1">
    <property type="nucleotide sequence ID" value="NC_042099.1"/>
</dbReference>
<reference evidence="3 4" key="1">
    <citation type="submission" date="2017-12" db="EMBL/GenBank/DDBJ databases">
        <authorList>
            <person name="Tomczak R."/>
            <person name="Garlena R.A."/>
            <person name="Russell D.A."/>
            <person name="Pope W.H."/>
            <person name="Jacobs-Sera D."/>
            <person name="Hatfull G.F."/>
        </authorList>
    </citation>
    <scope>NUCLEOTIDE SEQUENCE [LARGE SCALE GENOMIC DNA]</scope>
</reference>
<evidence type="ECO:0000256" key="2">
    <source>
        <dbReference type="SAM" id="MobiDB-lite"/>
    </source>
</evidence>
<keyword evidence="1" id="KW-0175">Coiled coil</keyword>
<dbReference type="EMBL" id="MG670586">
    <property type="protein sequence ID" value="AUG84839.1"/>
    <property type="molecule type" value="Genomic_DNA"/>
</dbReference>
<dbReference type="KEGG" id="vg:40098840"/>
<dbReference type="GeneID" id="40098840"/>
<feature type="region of interest" description="Disordered" evidence="2">
    <location>
        <begin position="29"/>
        <end position="55"/>
    </location>
</feature>
<name>A0A2H5BFS9_9CAUD</name>
<proteinExistence type="predicted"/>
<accession>A0A2H5BFS9</accession>
<dbReference type="InterPro" id="IPR055593">
    <property type="entry name" value="DUF7169"/>
</dbReference>
<evidence type="ECO:0000313" key="4">
    <source>
        <dbReference type="Proteomes" id="UP000241261"/>
    </source>
</evidence>
<organism evidence="3 4">
    <name type="scientific">Microbacterium phage Dismas</name>
    <dbReference type="NCBI Taxonomy" id="2065199"/>
    <lineage>
        <taxon>Viruses</taxon>
        <taxon>Duplodnaviria</taxon>
        <taxon>Heunggongvirae</taxon>
        <taxon>Uroviricota</taxon>
        <taxon>Caudoviricetes</taxon>
        <taxon>Dismasvirus</taxon>
        <taxon>Dismasvirus dismas</taxon>
    </lineage>
</organism>
<protein>
    <submittedName>
        <fullName evidence="3">Uncharacterized protein</fullName>
    </submittedName>
</protein>
<feature type="compositionally biased region" description="Basic and acidic residues" evidence="2">
    <location>
        <begin position="37"/>
        <end position="47"/>
    </location>
</feature>
<feature type="coiled-coil region" evidence="1">
    <location>
        <begin position="70"/>
        <end position="97"/>
    </location>
</feature>
<dbReference type="Pfam" id="PF23773">
    <property type="entry name" value="DUF7169"/>
    <property type="match status" value="1"/>
</dbReference>
<dbReference type="Proteomes" id="UP000241261">
    <property type="component" value="Segment"/>
</dbReference>